<proteinExistence type="predicted"/>
<sequence length="121" mass="12088">MTRGSATHQLDAETGFLQLGFDQVPFIPLDLDHSLLDTASGAALFLEQGGQGFLLIGGYAMNGDHPGTLAPLGLAANAHGAVGGEGGGGLGSALLLDHAAICAVNEAAVVVVTHGNTLWVS</sequence>
<gene>
    <name evidence="1" type="ORF">AERO8C_20134</name>
</gene>
<accession>A0A653L0I4</accession>
<evidence type="ECO:0000313" key="1">
    <source>
        <dbReference type="EMBL" id="VXA84970.1"/>
    </source>
</evidence>
<name>A0A653L0I4_AERVE</name>
<dbReference type="AlphaFoldDB" id="A0A653L0I4"/>
<dbReference type="Proteomes" id="UP000439123">
    <property type="component" value="Unassembled WGS sequence"/>
</dbReference>
<protein>
    <submittedName>
        <fullName evidence="1">Uncharacterized protein</fullName>
    </submittedName>
</protein>
<reference evidence="1 2" key="1">
    <citation type="submission" date="2019-10" db="EMBL/GenBank/DDBJ databases">
        <authorList>
            <person name="Karimi E."/>
        </authorList>
    </citation>
    <scope>NUCLEOTIDE SEQUENCE [LARGE SCALE GENOMIC DNA]</scope>
    <source>
        <strain evidence="1">Aeromonas sp. 8C</strain>
    </source>
</reference>
<evidence type="ECO:0000313" key="2">
    <source>
        <dbReference type="Proteomes" id="UP000439123"/>
    </source>
</evidence>
<organism evidence="1 2">
    <name type="scientific">Aeromonas veronii</name>
    <dbReference type="NCBI Taxonomy" id="654"/>
    <lineage>
        <taxon>Bacteria</taxon>
        <taxon>Pseudomonadati</taxon>
        <taxon>Pseudomonadota</taxon>
        <taxon>Gammaproteobacteria</taxon>
        <taxon>Aeromonadales</taxon>
        <taxon>Aeromonadaceae</taxon>
        <taxon>Aeromonas</taxon>
    </lineage>
</organism>
<dbReference type="EMBL" id="CABWLC010000012">
    <property type="protein sequence ID" value="VXA84970.1"/>
    <property type="molecule type" value="Genomic_DNA"/>
</dbReference>